<dbReference type="Pfam" id="PF01496">
    <property type="entry name" value="V_ATPase_I"/>
    <property type="match status" value="1"/>
</dbReference>
<evidence type="ECO:0000256" key="2">
    <source>
        <dbReference type="ARBA" id="ARBA00009904"/>
    </source>
</evidence>
<keyword evidence="7 9" id="KW-0406">Ion transport</keyword>
<dbReference type="PANTHER" id="PTHR11629:SF90">
    <property type="entry name" value="V-TYPE PROTON ATPASE SUBUNIT A"/>
    <property type="match status" value="1"/>
</dbReference>
<protein>
    <recommendedName>
        <fullName evidence="9">V-type proton ATPase subunit a</fullName>
    </recommendedName>
</protein>
<comment type="subcellular location">
    <subcellularLocation>
        <location evidence="1">Membrane</location>
        <topology evidence="1">Multi-pass membrane protein</topology>
    </subcellularLocation>
</comment>
<reference evidence="11" key="1">
    <citation type="submission" date="2020-08" db="EMBL/GenBank/DDBJ databases">
        <title>Chromosome-level assembly of Southern catfish (Silurus meridionalis) provides insights into visual adaptation to the nocturnal and benthic lifestyles.</title>
        <authorList>
            <person name="Zhang Y."/>
            <person name="Wang D."/>
            <person name="Peng Z."/>
        </authorList>
    </citation>
    <scope>NUCLEOTIDE SEQUENCE</scope>
    <source>
        <strain evidence="11">SWU-2019-XX</strain>
        <tissue evidence="11">Muscle</tissue>
    </source>
</reference>
<dbReference type="GO" id="GO:0051117">
    <property type="term" value="F:ATPase binding"/>
    <property type="evidence" value="ECO:0007669"/>
    <property type="project" value="TreeGrafter"/>
</dbReference>
<dbReference type="AlphaFoldDB" id="A0A8T0ALZ9"/>
<evidence type="ECO:0000256" key="3">
    <source>
        <dbReference type="ARBA" id="ARBA00022448"/>
    </source>
</evidence>
<dbReference type="PIRSF" id="PIRSF001293">
    <property type="entry name" value="ATP6V0A1"/>
    <property type="match status" value="1"/>
</dbReference>
<evidence type="ECO:0000256" key="10">
    <source>
        <dbReference type="SAM" id="Coils"/>
    </source>
</evidence>
<dbReference type="GO" id="GO:0046961">
    <property type="term" value="F:proton-transporting ATPase activity, rotational mechanism"/>
    <property type="evidence" value="ECO:0007669"/>
    <property type="project" value="InterPro"/>
</dbReference>
<evidence type="ECO:0000313" key="12">
    <source>
        <dbReference type="Proteomes" id="UP000606274"/>
    </source>
</evidence>
<keyword evidence="5 9" id="KW-0375">Hydrogen ion transport</keyword>
<feature type="coiled-coil region" evidence="10">
    <location>
        <begin position="259"/>
        <end position="286"/>
    </location>
</feature>
<organism evidence="11 12">
    <name type="scientific">Silurus meridionalis</name>
    <name type="common">Southern catfish</name>
    <name type="synonym">Silurus soldatovi meridionalis</name>
    <dbReference type="NCBI Taxonomy" id="175797"/>
    <lineage>
        <taxon>Eukaryota</taxon>
        <taxon>Metazoa</taxon>
        <taxon>Chordata</taxon>
        <taxon>Craniata</taxon>
        <taxon>Vertebrata</taxon>
        <taxon>Euteleostomi</taxon>
        <taxon>Actinopterygii</taxon>
        <taxon>Neopterygii</taxon>
        <taxon>Teleostei</taxon>
        <taxon>Ostariophysi</taxon>
        <taxon>Siluriformes</taxon>
        <taxon>Siluridae</taxon>
        <taxon>Silurus</taxon>
    </lineage>
</organism>
<keyword evidence="4 9" id="KW-0812">Transmembrane</keyword>
<dbReference type="GO" id="GO:0007035">
    <property type="term" value="P:vacuolar acidification"/>
    <property type="evidence" value="ECO:0007669"/>
    <property type="project" value="TreeGrafter"/>
</dbReference>
<feature type="transmembrane region" description="Helical" evidence="9">
    <location>
        <begin position="891"/>
        <end position="917"/>
    </location>
</feature>
<feature type="transmembrane region" description="Helical" evidence="9">
    <location>
        <begin position="562"/>
        <end position="590"/>
    </location>
</feature>
<keyword evidence="12" id="KW-1185">Reference proteome</keyword>
<sequence length="952" mass="109198">MTFPPKRTGAVSTRSSTSDLLYFRRNITNSKLSRFTFSPAEDKTEGVRFNVISSEKQQPNSLRRDCAPILSLSSENPQDYSVGRHFLFDRRLGDRICSSTHQHLKDEELFIKHTTLLPPIPSPRCSVNRKYLPFTKSCTLVSEDRWRLNAVSSDPVSITTSPISPRGFSRNTEEMCLLQLFFQTESALSCVNELGLLGLVEFRDLNPGMTLSQRRFVNEVRKCEEIERIIKFFEAEISRYNIPIMTRSCSEETQCSRDTLELEGEVKALEQELKEINSNHTTLKRNLTELLEISALLDIIHDFFQEAEMQLFCTEIQNDGPHLTERRNNVSTVTAPKLGFITGVIKHDRFPTFEKVLWRLFHENFLLRRAEIQQLPEDGMVKKDAFIIWVQGEQVQRKIRKICEGFSVSLYPCPGTLHDHKEMKRDIRTRAKELQMVLRECEEFCTSVLIKAASRITDWSIQVHKMKSIYHTLNLCSMDITHRLTIAEIWCPVLDLGHVQHALTKAAENAGSSVRPVLNRIQSPETPPTFNRTNRFTTGFQQIVDTYGVNSYQEMNPAPYTIVTFPFVFAVMFGDCGHGLILTLVAAWIIVNEQKLNQQKNEIVSTLVGGRYIILLMGFFSIYTGLIYNDCFSKSFNIVGSSWSVKAMFWPSGPWSNQTLHTSDHLHLNPAVPGVYSGTPYMLGIDPVWNIASNKLSFLNSYKMKMAVIIGVCHMTFGLTLSAVNYIHFRKVRNVLLRFIPELVFLLSLFGYLVFLILFKWRRGVQCDRSILLIFINMMFFNYQADEKFIYSGQKAVQIFLVVQALLMIPIMLLIKPLLMYRRQEKISDQVGLSDVFVCEAIHTIEHCLGCVSNTASYLRMWALSLAHSELSEVLWRMLMRVALRSGSSPTLALIFCCFVLLSVSVLIVMEGLSAFLHALRLHWVEFQNKFYNGDGVKFTPLSFKSKETQQR</sequence>
<dbReference type="GO" id="GO:0005886">
    <property type="term" value="C:plasma membrane"/>
    <property type="evidence" value="ECO:0007669"/>
    <property type="project" value="TreeGrafter"/>
</dbReference>
<dbReference type="InterPro" id="IPR002490">
    <property type="entry name" value="V-ATPase_116kDa_su"/>
</dbReference>
<keyword evidence="8 9" id="KW-0472">Membrane</keyword>
<keyword evidence="3 9" id="KW-0813">Transport</keyword>
<evidence type="ECO:0000256" key="1">
    <source>
        <dbReference type="ARBA" id="ARBA00004141"/>
    </source>
</evidence>
<evidence type="ECO:0000256" key="4">
    <source>
        <dbReference type="ARBA" id="ARBA00022692"/>
    </source>
</evidence>
<comment type="function">
    <text evidence="9">Essential component of the vacuolar proton pump (V-ATPase), a multimeric enzyme that catalyzes the translocation of protons across the membranes. Required for assembly and activity of the V-ATPase.</text>
</comment>
<keyword evidence="6 9" id="KW-1133">Transmembrane helix</keyword>
<evidence type="ECO:0000256" key="6">
    <source>
        <dbReference type="ARBA" id="ARBA00022989"/>
    </source>
</evidence>
<dbReference type="Proteomes" id="UP000606274">
    <property type="component" value="Unassembled WGS sequence"/>
</dbReference>
<comment type="caution">
    <text evidence="11">The sequence shown here is derived from an EMBL/GenBank/DDBJ whole genome shotgun (WGS) entry which is preliminary data.</text>
</comment>
<dbReference type="GO" id="GO:0000220">
    <property type="term" value="C:vacuolar proton-transporting V-type ATPase, V0 domain"/>
    <property type="evidence" value="ECO:0007669"/>
    <property type="project" value="InterPro"/>
</dbReference>
<name>A0A8T0ALZ9_SILME</name>
<keyword evidence="10" id="KW-0175">Coiled coil</keyword>
<evidence type="ECO:0000256" key="9">
    <source>
        <dbReference type="RuleBase" id="RU361189"/>
    </source>
</evidence>
<feature type="transmembrane region" description="Helical" evidence="9">
    <location>
        <begin position="706"/>
        <end position="727"/>
    </location>
</feature>
<evidence type="ECO:0000313" key="11">
    <source>
        <dbReference type="EMBL" id="KAF7691738.1"/>
    </source>
</evidence>
<accession>A0A8T0ALZ9</accession>
<dbReference type="EMBL" id="JABFDY010000021">
    <property type="protein sequence ID" value="KAF7691738.1"/>
    <property type="molecule type" value="Genomic_DNA"/>
</dbReference>
<evidence type="ECO:0000256" key="8">
    <source>
        <dbReference type="ARBA" id="ARBA00023136"/>
    </source>
</evidence>
<evidence type="ECO:0000256" key="5">
    <source>
        <dbReference type="ARBA" id="ARBA00022781"/>
    </source>
</evidence>
<dbReference type="InterPro" id="IPR026028">
    <property type="entry name" value="V-type_ATPase_116kDa_su_euka"/>
</dbReference>
<feature type="transmembrane region" description="Helical" evidence="9">
    <location>
        <begin position="797"/>
        <end position="815"/>
    </location>
</feature>
<gene>
    <name evidence="11" type="ORF">HF521_010705</name>
</gene>
<feature type="transmembrane region" description="Helical" evidence="9">
    <location>
        <begin position="739"/>
        <end position="758"/>
    </location>
</feature>
<evidence type="ECO:0000256" key="7">
    <source>
        <dbReference type="ARBA" id="ARBA00023065"/>
    </source>
</evidence>
<comment type="similarity">
    <text evidence="2 9">Belongs to the V-ATPase 116 kDa subunit family.</text>
</comment>
<proteinExistence type="inferred from homology"/>
<dbReference type="PANTHER" id="PTHR11629">
    <property type="entry name" value="VACUOLAR PROTON ATPASES"/>
    <property type="match status" value="1"/>
</dbReference>
<feature type="transmembrane region" description="Helical" evidence="9">
    <location>
        <begin position="610"/>
        <end position="628"/>
    </location>
</feature>